<organism evidence="1 2">
    <name type="scientific">Psittacicella gerlachiana</name>
    <dbReference type="NCBI Taxonomy" id="2028574"/>
    <lineage>
        <taxon>Bacteria</taxon>
        <taxon>Pseudomonadati</taxon>
        <taxon>Pseudomonadota</taxon>
        <taxon>Gammaproteobacteria</taxon>
        <taxon>Pasteurellales</taxon>
        <taxon>Psittacicellaceae</taxon>
        <taxon>Psittacicella</taxon>
    </lineage>
</organism>
<sequence length="279" mass="32849">MKLLQLALHLSKKIPLKQDWMFYLATTSLNLNSNLTIDLETLNKHYQEVTAYNLEADPQHQESHRQGVAFCYEYLEKILQTQGTIELKSYQLHNLRKEEIREILVLFSSITRYVVIPNVDLGFIDTAHLRDLSDLFSKLHYCDVKFKYQFDVGTWEVSQVENMDRLFAYCNIKVVGYGKWNLASLKSAVEMFRDNRLLCEAIKLDLRQINGKALHNIFFNSRYLLDGNLEQIFVNSRGTRILHELPSMLTYYNQASEPKVFSNLKRNYAWLEEHIRARV</sequence>
<dbReference type="RefSeq" id="WP_119534347.1">
    <property type="nucleotide sequence ID" value="NZ_NRJF01000053.1"/>
</dbReference>
<evidence type="ECO:0000313" key="2">
    <source>
        <dbReference type="Proteomes" id="UP000265964"/>
    </source>
</evidence>
<protein>
    <submittedName>
        <fullName evidence="1">Uncharacterized protein</fullName>
    </submittedName>
</protein>
<name>A0A3A1YHV7_9GAMM</name>
<dbReference type="InterPro" id="IPR005046">
    <property type="entry name" value="DUF285"/>
</dbReference>
<dbReference type="OrthoDB" id="9831015at2"/>
<dbReference type="EMBL" id="NRJF01000053">
    <property type="protein sequence ID" value="RIY36839.1"/>
    <property type="molecule type" value="Genomic_DNA"/>
</dbReference>
<gene>
    <name evidence="1" type="ORF">CKF59_02170</name>
</gene>
<dbReference type="Pfam" id="PF03382">
    <property type="entry name" value="DUF285"/>
    <property type="match status" value="1"/>
</dbReference>
<dbReference type="AlphaFoldDB" id="A0A3A1YHV7"/>
<evidence type="ECO:0000313" key="1">
    <source>
        <dbReference type="EMBL" id="RIY36839.1"/>
    </source>
</evidence>
<keyword evidence="2" id="KW-1185">Reference proteome</keyword>
<reference evidence="1 2" key="1">
    <citation type="submission" date="2017-08" db="EMBL/GenBank/DDBJ databases">
        <title>Reclassification of Bisgaard taxon 37 and 44.</title>
        <authorList>
            <person name="Christensen H."/>
        </authorList>
    </citation>
    <scope>NUCLEOTIDE SEQUENCE [LARGE SCALE GENOMIC DNA]</scope>
    <source>
        <strain evidence="1 2">EEAB3T1</strain>
    </source>
</reference>
<dbReference type="Proteomes" id="UP000265964">
    <property type="component" value="Unassembled WGS sequence"/>
</dbReference>
<comment type="caution">
    <text evidence="1">The sequence shown here is derived from an EMBL/GenBank/DDBJ whole genome shotgun (WGS) entry which is preliminary data.</text>
</comment>
<proteinExistence type="predicted"/>
<accession>A0A3A1YHV7</accession>